<keyword evidence="2" id="KW-1185">Reference proteome</keyword>
<sequence>MEASVIRYGILKIFSVLSMIVLAGCVANTTHGVPSGDVSQSSDDLSSNDDWVNTPVTVTTSSGAICNGVGGAVSCSDGSTGSYIGGSGVLTGTTTNGDTLFRTY</sequence>
<gene>
    <name evidence="1" type="ORF">GCM10007094_00570</name>
</gene>
<dbReference type="Proteomes" id="UP000637980">
    <property type="component" value="Unassembled WGS sequence"/>
</dbReference>
<reference evidence="2" key="1">
    <citation type="journal article" date="2019" name="Int. J. Syst. Evol. Microbiol.">
        <title>The Global Catalogue of Microorganisms (GCM) 10K type strain sequencing project: providing services to taxonomists for standard genome sequencing and annotation.</title>
        <authorList>
            <consortium name="The Broad Institute Genomics Platform"/>
            <consortium name="The Broad Institute Genome Sequencing Center for Infectious Disease"/>
            <person name="Wu L."/>
            <person name="Ma J."/>
        </authorList>
    </citation>
    <scope>NUCLEOTIDE SEQUENCE [LARGE SCALE GENOMIC DNA]</scope>
    <source>
        <strain evidence="2">KCTC 12861</strain>
    </source>
</reference>
<organism evidence="1 2">
    <name type="scientific">Pseudovibrio japonicus</name>
    <dbReference type="NCBI Taxonomy" id="366534"/>
    <lineage>
        <taxon>Bacteria</taxon>
        <taxon>Pseudomonadati</taxon>
        <taxon>Pseudomonadota</taxon>
        <taxon>Alphaproteobacteria</taxon>
        <taxon>Hyphomicrobiales</taxon>
        <taxon>Stappiaceae</taxon>
        <taxon>Pseudovibrio</taxon>
    </lineage>
</organism>
<protein>
    <recommendedName>
        <fullName evidence="3">Lipoprotein</fullName>
    </recommendedName>
</protein>
<evidence type="ECO:0000313" key="2">
    <source>
        <dbReference type="Proteomes" id="UP000637980"/>
    </source>
</evidence>
<evidence type="ECO:0008006" key="3">
    <source>
        <dbReference type="Google" id="ProtNLM"/>
    </source>
</evidence>
<accession>A0ABQ3DW15</accession>
<name>A0ABQ3DW15_9HYPH</name>
<dbReference type="PROSITE" id="PS51257">
    <property type="entry name" value="PROKAR_LIPOPROTEIN"/>
    <property type="match status" value="1"/>
</dbReference>
<comment type="caution">
    <text evidence="1">The sequence shown here is derived from an EMBL/GenBank/DDBJ whole genome shotgun (WGS) entry which is preliminary data.</text>
</comment>
<dbReference type="EMBL" id="BMXE01000001">
    <property type="protein sequence ID" value="GHB17050.1"/>
    <property type="molecule type" value="Genomic_DNA"/>
</dbReference>
<evidence type="ECO:0000313" key="1">
    <source>
        <dbReference type="EMBL" id="GHB17050.1"/>
    </source>
</evidence>
<proteinExistence type="predicted"/>